<dbReference type="OrthoDB" id="37659at2759"/>
<sequence length="208" mass="24052">MPISLSVLVFRGDPVDSMEYCHAGIYLEYGDGKQSTMHIVGAPRVFHFEEEVERDLAKSDRLERQILVTTLHKSFSRAMIQGVCSKTRVKNDGSEWNCQHWVGDVLTELMKLEVLIKDREDIKCLMKEQKEIECRMKKQRKIEGPTSDQKKVECLTKEQREIECLPNGQVKLKCLTKEQRMEAIDRMTTAISEAKDEKHLCVTMSGWT</sequence>
<dbReference type="EMBL" id="KV907497">
    <property type="protein sequence ID" value="OOF97036.1"/>
    <property type="molecule type" value="Genomic_DNA"/>
</dbReference>
<dbReference type="Proteomes" id="UP000188318">
    <property type="component" value="Unassembled WGS sequence"/>
</dbReference>
<evidence type="ECO:0000313" key="1">
    <source>
        <dbReference type="EMBL" id="OOF97036.1"/>
    </source>
</evidence>
<proteinExistence type="predicted"/>
<keyword evidence="2" id="KW-1185">Reference proteome</keyword>
<organism evidence="1 2">
    <name type="scientific">Aspergillus carbonarius (strain ITEM 5010)</name>
    <dbReference type="NCBI Taxonomy" id="602072"/>
    <lineage>
        <taxon>Eukaryota</taxon>
        <taxon>Fungi</taxon>
        <taxon>Dikarya</taxon>
        <taxon>Ascomycota</taxon>
        <taxon>Pezizomycotina</taxon>
        <taxon>Eurotiomycetes</taxon>
        <taxon>Eurotiomycetidae</taxon>
        <taxon>Eurotiales</taxon>
        <taxon>Aspergillaceae</taxon>
        <taxon>Aspergillus</taxon>
        <taxon>Aspergillus subgen. Circumdati</taxon>
    </lineage>
</organism>
<name>A0A1R3RRB5_ASPC5</name>
<dbReference type="AlphaFoldDB" id="A0A1R3RRB5"/>
<accession>A0A1R3RRB5</accession>
<evidence type="ECO:0000313" key="2">
    <source>
        <dbReference type="Proteomes" id="UP000188318"/>
    </source>
</evidence>
<protein>
    <submittedName>
        <fullName evidence="1">Uncharacterized protein</fullName>
    </submittedName>
</protein>
<dbReference type="InterPro" id="IPR046670">
    <property type="entry name" value="DUF6540"/>
</dbReference>
<reference evidence="2" key="1">
    <citation type="journal article" date="2017" name="Genome Biol.">
        <title>Comparative genomics reveals high biological diversity and specific adaptations in the industrially and medically important fungal genus Aspergillus.</title>
        <authorList>
            <person name="de Vries R.P."/>
            <person name="Riley R."/>
            <person name="Wiebenga A."/>
            <person name="Aguilar-Osorio G."/>
            <person name="Amillis S."/>
            <person name="Uchima C.A."/>
            <person name="Anderluh G."/>
            <person name="Asadollahi M."/>
            <person name="Askin M."/>
            <person name="Barry K."/>
            <person name="Battaglia E."/>
            <person name="Bayram O."/>
            <person name="Benocci T."/>
            <person name="Braus-Stromeyer S.A."/>
            <person name="Caldana C."/>
            <person name="Canovas D."/>
            <person name="Cerqueira G.C."/>
            <person name="Chen F."/>
            <person name="Chen W."/>
            <person name="Choi C."/>
            <person name="Clum A."/>
            <person name="Dos Santos R.A."/>
            <person name="Damasio A.R."/>
            <person name="Diallinas G."/>
            <person name="Emri T."/>
            <person name="Fekete E."/>
            <person name="Flipphi M."/>
            <person name="Freyberg S."/>
            <person name="Gallo A."/>
            <person name="Gournas C."/>
            <person name="Habgood R."/>
            <person name="Hainaut M."/>
            <person name="Harispe M.L."/>
            <person name="Henrissat B."/>
            <person name="Hilden K.S."/>
            <person name="Hope R."/>
            <person name="Hossain A."/>
            <person name="Karabika E."/>
            <person name="Karaffa L."/>
            <person name="Karanyi Z."/>
            <person name="Krasevec N."/>
            <person name="Kuo A."/>
            <person name="Kusch H."/>
            <person name="LaButti K."/>
            <person name="Lagendijk E.L."/>
            <person name="Lapidus A."/>
            <person name="Levasseur A."/>
            <person name="Lindquist E."/>
            <person name="Lipzen A."/>
            <person name="Logrieco A.F."/>
            <person name="MacCabe A."/>
            <person name="Maekelae M.R."/>
            <person name="Malavazi I."/>
            <person name="Melin P."/>
            <person name="Meyer V."/>
            <person name="Mielnichuk N."/>
            <person name="Miskei M."/>
            <person name="Molnar A.P."/>
            <person name="Mule G."/>
            <person name="Ngan C.Y."/>
            <person name="Orejas M."/>
            <person name="Orosz E."/>
            <person name="Ouedraogo J.P."/>
            <person name="Overkamp K.M."/>
            <person name="Park H.-S."/>
            <person name="Perrone G."/>
            <person name="Piumi F."/>
            <person name="Punt P.J."/>
            <person name="Ram A.F."/>
            <person name="Ramon A."/>
            <person name="Rauscher S."/>
            <person name="Record E."/>
            <person name="Riano-Pachon D.M."/>
            <person name="Robert V."/>
            <person name="Roehrig J."/>
            <person name="Ruller R."/>
            <person name="Salamov A."/>
            <person name="Salih N.S."/>
            <person name="Samson R.A."/>
            <person name="Sandor E."/>
            <person name="Sanguinetti M."/>
            <person name="Schuetze T."/>
            <person name="Sepcic K."/>
            <person name="Shelest E."/>
            <person name="Sherlock G."/>
            <person name="Sophianopoulou V."/>
            <person name="Squina F.M."/>
            <person name="Sun H."/>
            <person name="Susca A."/>
            <person name="Todd R.B."/>
            <person name="Tsang A."/>
            <person name="Unkles S.E."/>
            <person name="van de Wiele N."/>
            <person name="van Rossen-Uffink D."/>
            <person name="Oliveira J.V."/>
            <person name="Vesth T.C."/>
            <person name="Visser J."/>
            <person name="Yu J.-H."/>
            <person name="Zhou M."/>
            <person name="Andersen M.R."/>
            <person name="Archer D.B."/>
            <person name="Baker S.E."/>
            <person name="Benoit I."/>
            <person name="Brakhage A.A."/>
            <person name="Braus G.H."/>
            <person name="Fischer R."/>
            <person name="Frisvad J.C."/>
            <person name="Goldman G.H."/>
            <person name="Houbraken J."/>
            <person name="Oakley B."/>
            <person name="Pocsi I."/>
            <person name="Scazzocchio C."/>
            <person name="Seiboth B."/>
            <person name="vanKuyk P.A."/>
            <person name="Wortman J."/>
            <person name="Dyer P.S."/>
            <person name="Grigoriev I.V."/>
        </authorList>
    </citation>
    <scope>NUCLEOTIDE SEQUENCE [LARGE SCALE GENOMIC DNA]</scope>
    <source>
        <strain evidence="2">ITEM 5010</strain>
    </source>
</reference>
<dbReference type="VEuPathDB" id="FungiDB:ASPCADRAFT_128742"/>
<gene>
    <name evidence="1" type="ORF">ASPCADRAFT_128742</name>
</gene>
<dbReference type="Pfam" id="PF20174">
    <property type="entry name" value="DUF6540"/>
    <property type="match status" value="1"/>
</dbReference>
<dbReference type="STRING" id="602072.A0A1R3RRB5"/>